<evidence type="ECO:0000256" key="1">
    <source>
        <dbReference type="SAM" id="Phobius"/>
    </source>
</evidence>
<feature type="transmembrane region" description="Helical" evidence="1">
    <location>
        <begin position="237"/>
        <end position="257"/>
    </location>
</feature>
<dbReference type="AlphaFoldDB" id="A0A6N3YX18"/>
<keyword evidence="1" id="KW-0812">Transmembrane</keyword>
<proteinExistence type="predicted"/>
<evidence type="ECO:0000313" key="3">
    <source>
        <dbReference type="Proteomes" id="UP000435323"/>
    </source>
</evidence>
<sequence length="266" mass="31260">MSKLNNWLIKRVLKRVVSQSCPDKIPRSGKAGAEVRCYSTVIKKLGKEELFVTGFDGHTIFGLQYDQDRDNFIEPASIDVHWIKASDFDIRRYIGYFEVTYTDLWDFIRNDSTGYMAARALLYRLRSNISQYMFNRRTLELKKRHELLSFLIRHYGSLRSEFSLISLMHKVYSANCFRHPDQQKLKLLLELQLDSFIRSGELEKSKNGYKVTGQSILTLETFQLEHRRYRKMVVQQWLMIILTFILAIIGLAQAGVIKFPMLLEIK</sequence>
<protein>
    <submittedName>
        <fullName evidence="2">Uncharacterized protein</fullName>
    </submittedName>
</protein>
<accession>A0A6N3YX18</accession>
<dbReference type="Proteomes" id="UP000435323">
    <property type="component" value="Unassembled WGS sequence"/>
</dbReference>
<comment type="caution">
    <text evidence="2">The sequence shown here is derived from an EMBL/GenBank/DDBJ whole genome shotgun (WGS) entry which is preliminary data.</text>
</comment>
<dbReference type="RefSeq" id="WP_155657887.1">
    <property type="nucleotide sequence ID" value="NZ_WOBO01000011.1"/>
</dbReference>
<dbReference type="EMBL" id="WOBO01000011">
    <property type="protein sequence ID" value="MUK45699.1"/>
    <property type="molecule type" value="Genomic_DNA"/>
</dbReference>
<reference evidence="2 3" key="1">
    <citation type="submission" date="2019-11" db="EMBL/GenBank/DDBJ databases">
        <title>Using colonization assays and comparative genomics to discover symbiosis behaviors and factors in Vibrio fischeri.</title>
        <authorList>
            <person name="Bongrand C."/>
            <person name="Moriano-Gutierrez S."/>
            <person name="Arevalo P."/>
            <person name="Mcfall-Ngai M."/>
            <person name="Visick K."/>
            <person name="Polz M.F."/>
            <person name="Ruby E.G."/>
        </authorList>
    </citation>
    <scope>NUCLEOTIDE SEQUENCE [LARGE SCALE GENOMIC DNA]</scope>
    <source>
        <strain evidence="3">emors.3.2</strain>
    </source>
</reference>
<name>A0A6N3YX18_ALIFS</name>
<organism evidence="2 3">
    <name type="scientific">Aliivibrio fischeri</name>
    <name type="common">Vibrio fischeri</name>
    <dbReference type="NCBI Taxonomy" id="668"/>
    <lineage>
        <taxon>Bacteria</taxon>
        <taxon>Pseudomonadati</taxon>
        <taxon>Pseudomonadota</taxon>
        <taxon>Gammaproteobacteria</taxon>
        <taxon>Vibrionales</taxon>
        <taxon>Vibrionaceae</taxon>
        <taxon>Aliivibrio</taxon>
    </lineage>
</organism>
<keyword evidence="1" id="KW-1133">Transmembrane helix</keyword>
<keyword evidence="1" id="KW-0472">Membrane</keyword>
<gene>
    <name evidence="2" type="ORF">GNP77_09950</name>
</gene>
<evidence type="ECO:0000313" key="2">
    <source>
        <dbReference type="EMBL" id="MUK45699.1"/>
    </source>
</evidence>